<dbReference type="GO" id="GO:0003968">
    <property type="term" value="F:RNA-directed RNA polymerase activity"/>
    <property type="evidence" value="ECO:0007669"/>
    <property type="project" value="UniProtKB-EC"/>
</dbReference>
<keyword evidence="3" id="KW-0547">Nucleotide-binding</keyword>
<dbReference type="GO" id="GO:0006351">
    <property type="term" value="P:DNA-templated transcription"/>
    <property type="evidence" value="ECO:0007669"/>
    <property type="project" value="InterPro"/>
</dbReference>
<accession>A0A8K1U3D1</accession>
<dbReference type="GO" id="GO:0003723">
    <property type="term" value="F:RNA binding"/>
    <property type="evidence" value="ECO:0007669"/>
    <property type="project" value="InterPro"/>
</dbReference>
<evidence type="ECO:0000256" key="3">
    <source>
        <dbReference type="ARBA" id="ARBA00022741"/>
    </source>
</evidence>
<organism evidence="7">
    <name type="scientific">Riboviria sp</name>
    <dbReference type="NCBI Taxonomy" id="2585031"/>
    <lineage>
        <taxon>Viruses</taxon>
        <taxon>Riboviria</taxon>
    </lineage>
</organism>
<proteinExistence type="predicted"/>
<evidence type="ECO:0000256" key="4">
    <source>
        <dbReference type="ARBA" id="ARBA00022953"/>
    </source>
</evidence>
<dbReference type="InterPro" id="IPR001205">
    <property type="entry name" value="RNA-dir_pol_C"/>
</dbReference>
<evidence type="ECO:0000313" key="7">
    <source>
        <dbReference type="EMBL" id="UGO57114.1"/>
    </source>
</evidence>
<evidence type="ECO:0000259" key="6">
    <source>
        <dbReference type="Pfam" id="PF00680"/>
    </source>
</evidence>
<keyword evidence="2" id="KW-0548">Nucleotidyltransferase</keyword>
<evidence type="ECO:0000256" key="5">
    <source>
        <dbReference type="ARBA" id="ARBA00048744"/>
    </source>
</evidence>
<feature type="domain" description="RNA-directed RNA polymerase C-terminal" evidence="6">
    <location>
        <begin position="121"/>
        <end position="312"/>
    </location>
</feature>
<dbReference type="PRINTS" id="PR00914">
    <property type="entry name" value="LVIRUSRNAPOL"/>
</dbReference>
<evidence type="ECO:0000256" key="1">
    <source>
        <dbReference type="ARBA" id="ARBA00022679"/>
    </source>
</evidence>
<evidence type="ECO:0000256" key="2">
    <source>
        <dbReference type="ARBA" id="ARBA00022695"/>
    </source>
</evidence>
<protein>
    <recommendedName>
        <fullName evidence="6">RNA-directed RNA polymerase C-terminal domain-containing protein</fullName>
    </recommendedName>
</protein>
<dbReference type="InterPro" id="IPR043502">
    <property type="entry name" value="DNA/RNA_pol_sf"/>
</dbReference>
<dbReference type="GO" id="GO:0000166">
    <property type="term" value="F:nucleotide binding"/>
    <property type="evidence" value="ECO:0007669"/>
    <property type="project" value="UniProtKB-KW"/>
</dbReference>
<dbReference type="Pfam" id="PF00680">
    <property type="entry name" value="RdRP_1"/>
    <property type="match status" value="1"/>
</dbReference>
<dbReference type="InterPro" id="IPR001795">
    <property type="entry name" value="RNA-dir_pol_luteovirus"/>
</dbReference>
<dbReference type="SUPFAM" id="SSF56672">
    <property type="entry name" value="DNA/RNA polymerases"/>
    <property type="match status" value="1"/>
</dbReference>
<reference evidence="7" key="1">
    <citation type="submission" date="2020-11" db="EMBL/GenBank/DDBJ databases">
        <title>RNA virus dark matter in the feces of wild birds.</title>
        <authorList>
            <person name="Lu X."/>
            <person name="Yang X.S."/>
            <person name="Zhang W."/>
        </authorList>
    </citation>
    <scope>NUCLEOTIDE SEQUENCE</scope>
    <source>
        <strain evidence="7">Yellow-rumpedFlycatcher108con14</strain>
    </source>
</reference>
<sequence length="409" mass="47396">MECSERWAKEYSPPKGDIQAALTQVVDSDLKAWKVDYTDFDLARDYDEIFDACLEDLRMDATVGHCNMRFYGSTVETALGVYFDENMRKCYDPTKLNYLRESVKERLNNPHGADDIKVFIKPEPHKLSKIETGRYRLISAVSLVDTMCDRIMFRRLAEKILSKVWYTPVMIGYAPVRGGHYFLASRFSAAKTRGLDKTAWDWTCSAWILKAVKEVIKELCLGAPEDWNQWLDCRWETLFRTAIFQFSDGTRVAQPGWGVMKSGCYLTAVINSIAQILHHRLACQFVPQAASAVFVVIGDDETIEDFPDFDEYERVILANGALLKPSEPKEQLEFAGWCYKDFKVWPEYWQKHLYQLTHKPLDSVKESIESYLVIYADEPNFGEWVRKIGAQRWPEKVRSRLACKNILNY</sequence>
<name>A0A8K1U3D1_9VIRU</name>
<dbReference type="EMBL" id="MW239178">
    <property type="protein sequence ID" value="UGO57114.1"/>
    <property type="molecule type" value="Genomic_RNA"/>
</dbReference>
<comment type="catalytic activity">
    <reaction evidence="5">
        <text>RNA(n) + a ribonucleoside 5'-triphosphate = RNA(n+1) + diphosphate</text>
        <dbReference type="Rhea" id="RHEA:21248"/>
        <dbReference type="Rhea" id="RHEA-COMP:14527"/>
        <dbReference type="Rhea" id="RHEA-COMP:17342"/>
        <dbReference type="ChEBI" id="CHEBI:33019"/>
        <dbReference type="ChEBI" id="CHEBI:61557"/>
        <dbReference type="ChEBI" id="CHEBI:140395"/>
        <dbReference type="EC" id="2.7.7.48"/>
    </reaction>
</comment>
<keyword evidence="4" id="KW-0693">Viral RNA replication</keyword>
<keyword evidence="1" id="KW-0808">Transferase</keyword>